<dbReference type="Proteomes" id="UP000608071">
    <property type="component" value="Unassembled WGS sequence"/>
</dbReference>
<organism evidence="11 12">
    <name type="scientific">Paenibacillus gallinarum</name>
    <dbReference type="NCBI Taxonomy" id="2762232"/>
    <lineage>
        <taxon>Bacteria</taxon>
        <taxon>Bacillati</taxon>
        <taxon>Bacillota</taxon>
        <taxon>Bacilli</taxon>
        <taxon>Bacillales</taxon>
        <taxon>Paenibacillaceae</taxon>
        <taxon>Paenibacillus</taxon>
    </lineage>
</organism>
<dbReference type="PANTHER" id="PTHR32024">
    <property type="entry name" value="TRK SYSTEM POTASSIUM UPTAKE PROTEIN TRKG-RELATED"/>
    <property type="match status" value="1"/>
</dbReference>
<keyword evidence="2" id="KW-0813">Transport</keyword>
<evidence type="ECO:0000256" key="5">
    <source>
        <dbReference type="ARBA" id="ARBA00022692"/>
    </source>
</evidence>
<keyword evidence="4" id="KW-0633">Potassium transport</keyword>
<gene>
    <name evidence="11" type="ORF">H9647_22920</name>
</gene>
<dbReference type="Pfam" id="PF02386">
    <property type="entry name" value="TrkH"/>
    <property type="match status" value="1"/>
</dbReference>
<dbReference type="NCBIfam" id="TIGR00933">
    <property type="entry name" value="2a38"/>
    <property type="match status" value="1"/>
</dbReference>
<feature type="transmembrane region" description="Helical" evidence="10">
    <location>
        <begin position="407"/>
        <end position="427"/>
    </location>
</feature>
<feature type="transmembrane region" description="Helical" evidence="10">
    <location>
        <begin position="133"/>
        <end position="154"/>
    </location>
</feature>
<feature type="transmembrane region" description="Helical" evidence="10">
    <location>
        <begin position="47"/>
        <end position="66"/>
    </location>
</feature>
<feature type="transmembrane region" description="Helical" evidence="10">
    <location>
        <begin position="12"/>
        <end position="35"/>
    </location>
</feature>
<sequence>MKRRVGFTKKLATPPFILVAGILLIIAIGTVLLMLPFSNHSGHSLRFMDALFTATSAACVTGLIVVDVETTFTLFGEIVIMILMQLGGLGFMTIATLIALLFGRKLSLKDRLILKEAINSDTMEGVVRIIRKVLIFSFTIEGIAAIIFTARWSVDMPFLKALYYGIFHSVSLFNNGGFDLFGNSFQNYTGDWLFNTIASILVISGGLGFVVLNDLFEFPKKRRLSLHSKMVLSVSGVLIALGAIVLFVFEFTNTKTLGSLDLSHKLYASFFQSVSTRSSGTSTIDIAELRSATQFFFILLMFIGASPGSTGGGIKTTTFLIMIGALFAMIRGQKDIVFFRHRVPQGLLMRAMTIIIITLGIFMVINMLLLTTEDAPFLTIMFETASAVGTVGLSVGLTPELTEWGKLIITVTMFIGRIGPLTIAYAIRPKQTKNLYRHPEGRIIIG</sequence>
<dbReference type="RefSeq" id="WP_191804450.1">
    <property type="nucleotide sequence ID" value="NZ_JACSQL010000017.1"/>
</dbReference>
<feature type="transmembrane region" description="Helical" evidence="10">
    <location>
        <begin position="230"/>
        <end position="249"/>
    </location>
</feature>
<keyword evidence="12" id="KW-1185">Reference proteome</keyword>
<evidence type="ECO:0000256" key="10">
    <source>
        <dbReference type="SAM" id="Phobius"/>
    </source>
</evidence>
<evidence type="ECO:0000256" key="2">
    <source>
        <dbReference type="ARBA" id="ARBA00022448"/>
    </source>
</evidence>
<comment type="caution">
    <text evidence="11">The sequence shown here is derived from an EMBL/GenBank/DDBJ whole genome shotgun (WGS) entry which is preliminary data.</text>
</comment>
<name>A0ABR8T574_9BACL</name>
<evidence type="ECO:0000256" key="6">
    <source>
        <dbReference type="ARBA" id="ARBA00022958"/>
    </source>
</evidence>
<evidence type="ECO:0000256" key="7">
    <source>
        <dbReference type="ARBA" id="ARBA00022989"/>
    </source>
</evidence>
<dbReference type="InterPro" id="IPR003445">
    <property type="entry name" value="Cat_transpt"/>
</dbReference>
<keyword evidence="9 10" id="KW-0472">Membrane</keyword>
<keyword evidence="3" id="KW-1003">Cell membrane</keyword>
<accession>A0ABR8T574</accession>
<dbReference type="InterPro" id="IPR004772">
    <property type="entry name" value="TrkH"/>
</dbReference>
<feature type="transmembrane region" description="Helical" evidence="10">
    <location>
        <begin position="78"/>
        <end position="102"/>
    </location>
</feature>
<feature type="transmembrane region" description="Helical" evidence="10">
    <location>
        <begin position="192"/>
        <end position="218"/>
    </location>
</feature>
<keyword evidence="6" id="KW-0630">Potassium</keyword>
<evidence type="ECO:0000256" key="3">
    <source>
        <dbReference type="ARBA" id="ARBA00022475"/>
    </source>
</evidence>
<dbReference type="EMBL" id="JACSQL010000017">
    <property type="protein sequence ID" value="MBD7970923.1"/>
    <property type="molecule type" value="Genomic_DNA"/>
</dbReference>
<evidence type="ECO:0000256" key="4">
    <source>
        <dbReference type="ARBA" id="ARBA00022538"/>
    </source>
</evidence>
<comment type="subcellular location">
    <subcellularLocation>
        <location evidence="1">Cell membrane</location>
        <topology evidence="1">Multi-pass membrane protein</topology>
    </subcellularLocation>
</comment>
<evidence type="ECO:0000256" key="8">
    <source>
        <dbReference type="ARBA" id="ARBA00023065"/>
    </source>
</evidence>
<keyword evidence="5 10" id="KW-0812">Transmembrane</keyword>
<reference evidence="11 12" key="1">
    <citation type="submission" date="2020-08" db="EMBL/GenBank/DDBJ databases">
        <title>A Genomic Blueprint of the Chicken Gut Microbiome.</title>
        <authorList>
            <person name="Gilroy R."/>
            <person name="Ravi A."/>
            <person name="Getino M."/>
            <person name="Pursley I."/>
            <person name="Horton D.L."/>
            <person name="Alikhan N.-F."/>
            <person name="Baker D."/>
            <person name="Gharbi K."/>
            <person name="Hall N."/>
            <person name="Watson M."/>
            <person name="Adriaenssens E.M."/>
            <person name="Foster-Nyarko E."/>
            <person name="Jarju S."/>
            <person name="Secka A."/>
            <person name="Antonio M."/>
            <person name="Oren A."/>
            <person name="Chaudhuri R."/>
            <person name="La Ragione R.M."/>
            <person name="Hildebrand F."/>
            <person name="Pallen M.J."/>
        </authorList>
    </citation>
    <scope>NUCLEOTIDE SEQUENCE [LARGE SCALE GENOMIC DNA]</scope>
    <source>
        <strain evidence="11 12">Sa2BVA9</strain>
    </source>
</reference>
<dbReference type="PANTHER" id="PTHR32024:SF1">
    <property type="entry name" value="KTR SYSTEM POTASSIUM UPTAKE PROTEIN B"/>
    <property type="match status" value="1"/>
</dbReference>
<keyword evidence="7 10" id="KW-1133">Transmembrane helix</keyword>
<evidence type="ECO:0000313" key="11">
    <source>
        <dbReference type="EMBL" id="MBD7970923.1"/>
    </source>
</evidence>
<feature type="transmembrane region" description="Helical" evidence="10">
    <location>
        <begin position="295"/>
        <end position="327"/>
    </location>
</feature>
<keyword evidence="8" id="KW-0406">Ion transport</keyword>
<feature type="transmembrane region" description="Helical" evidence="10">
    <location>
        <begin position="347"/>
        <end position="369"/>
    </location>
</feature>
<evidence type="ECO:0000256" key="1">
    <source>
        <dbReference type="ARBA" id="ARBA00004651"/>
    </source>
</evidence>
<protein>
    <submittedName>
        <fullName evidence="11">Trk family potassium uptake protein</fullName>
    </submittedName>
</protein>
<proteinExistence type="predicted"/>
<evidence type="ECO:0000256" key="9">
    <source>
        <dbReference type="ARBA" id="ARBA00023136"/>
    </source>
</evidence>
<evidence type="ECO:0000313" key="12">
    <source>
        <dbReference type="Proteomes" id="UP000608071"/>
    </source>
</evidence>